<dbReference type="Pfam" id="PF00668">
    <property type="entry name" value="Condensation"/>
    <property type="match status" value="2"/>
</dbReference>
<dbReference type="Pfam" id="PF00975">
    <property type="entry name" value="Thioesterase"/>
    <property type="match status" value="1"/>
</dbReference>
<evidence type="ECO:0000256" key="3">
    <source>
        <dbReference type="ARBA" id="ARBA00022553"/>
    </source>
</evidence>
<dbReference type="Gene3D" id="1.10.1200.10">
    <property type="entry name" value="ACP-like"/>
    <property type="match status" value="2"/>
</dbReference>
<dbReference type="InterPro" id="IPR042099">
    <property type="entry name" value="ANL_N_sf"/>
</dbReference>
<dbReference type="InterPro" id="IPR006162">
    <property type="entry name" value="Ppantetheine_attach_site"/>
</dbReference>
<dbReference type="InterPro" id="IPR044894">
    <property type="entry name" value="TubC_N_sf"/>
</dbReference>
<dbReference type="InterPro" id="IPR025110">
    <property type="entry name" value="AMP-bd_C"/>
</dbReference>
<evidence type="ECO:0000313" key="5">
    <source>
        <dbReference type="EMBL" id="QTL36473.1"/>
    </source>
</evidence>
<dbReference type="InterPro" id="IPR045851">
    <property type="entry name" value="AMP-bd_C_sf"/>
</dbReference>
<dbReference type="SUPFAM" id="SSF53474">
    <property type="entry name" value="alpha/beta-Hydrolases"/>
    <property type="match status" value="1"/>
</dbReference>
<dbReference type="InterPro" id="IPR029058">
    <property type="entry name" value="AB_hydrolase_fold"/>
</dbReference>
<dbReference type="SUPFAM" id="SSF56801">
    <property type="entry name" value="Acetyl-CoA synthetase-like"/>
    <property type="match status" value="2"/>
</dbReference>
<dbReference type="InterPro" id="IPR001242">
    <property type="entry name" value="Condensation_dom"/>
</dbReference>
<dbReference type="NCBIfam" id="TIGR01733">
    <property type="entry name" value="AA-adenyl-dom"/>
    <property type="match status" value="2"/>
</dbReference>
<accession>A0ABX7V6F3</accession>
<dbReference type="SMART" id="SM00823">
    <property type="entry name" value="PKS_PP"/>
    <property type="match status" value="2"/>
</dbReference>
<feature type="domain" description="Carrier" evidence="4">
    <location>
        <begin position="2101"/>
        <end position="2179"/>
    </location>
</feature>
<dbReference type="InterPro" id="IPR009081">
    <property type="entry name" value="PP-bd_ACP"/>
</dbReference>
<dbReference type="RefSeq" id="WP_209053031.1">
    <property type="nucleotide sequence ID" value="NZ_CP072425.1"/>
</dbReference>
<dbReference type="CDD" id="cd12117">
    <property type="entry name" value="A_NRPS_Srf_like"/>
    <property type="match status" value="1"/>
</dbReference>
<protein>
    <submittedName>
        <fullName evidence="5">Amino acid adenylation domain-containing protein</fullName>
    </submittedName>
</protein>
<dbReference type="InterPro" id="IPR020806">
    <property type="entry name" value="PKS_PP-bd"/>
</dbReference>
<comment type="cofactor">
    <cofactor evidence="1">
        <name>pantetheine 4'-phosphate</name>
        <dbReference type="ChEBI" id="CHEBI:47942"/>
    </cofactor>
</comment>
<name>A0ABX7V6F3_9GAMM</name>
<dbReference type="PANTHER" id="PTHR45527">
    <property type="entry name" value="NONRIBOSOMAL PEPTIDE SYNTHETASE"/>
    <property type="match status" value="1"/>
</dbReference>
<dbReference type="InterPro" id="IPR001031">
    <property type="entry name" value="Thioesterase"/>
</dbReference>
<dbReference type="Gene3D" id="2.30.38.10">
    <property type="entry name" value="Luciferase, Domain 3"/>
    <property type="match status" value="1"/>
</dbReference>
<dbReference type="InterPro" id="IPR036736">
    <property type="entry name" value="ACP-like_sf"/>
</dbReference>
<dbReference type="Gene3D" id="3.30.559.30">
    <property type="entry name" value="Nonribosomal peptide synthetase, condensation domain"/>
    <property type="match status" value="2"/>
</dbReference>
<evidence type="ECO:0000256" key="2">
    <source>
        <dbReference type="ARBA" id="ARBA00022450"/>
    </source>
</evidence>
<dbReference type="PROSITE" id="PS00012">
    <property type="entry name" value="PHOSPHOPANTETHEINE"/>
    <property type="match status" value="2"/>
</dbReference>
<evidence type="ECO:0000256" key="1">
    <source>
        <dbReference type="ARBA" id="ARBA00001957"/>
    </source>
</evidence>
<gene>
    <name evidence="5" type="ORF">J5X90_05345</name>
</gene>
<dbReference type="Gene3D" id="3.40.50.980">
    <property type="match status" value="2"/>
</dbReference>
<dbReference type="Gene3D" id="1.10.10.1830">
    <property type="entry name" value="Non-ribosomal peptide synthase, adenylation domain"/>
    <property type="match status" value="1"/>
</dbReference>
<dbReference type="InterPro" id="IPR020459">
    <property type="entry name" value="AMP-binding"/>
</dbReference>
<dbReference type="InterPro" id="IPR000873">
    <property type="entry name" value="AMP-dep_synth/lig_dom"/>
</dbReference>
<evidence type="ECO:0000259" key="4">
    <source>
        <dbReference type="PROSITE" id="PS50075"/>
    </source>
</evidence>
<dbReference type="SUPFAM" id="SSF47336">
    <property type="entry name" value="ACP-like"/>
    <property type="match status" value="2"/>
</dbReference>
<dbReference type="Gene3D" id="3.30.559.10">
    <property type="entry name" value="Chloramphenicol acetyltransferase-like domain"/>
    <property type="match status" value="2"/>
</dbReference>
<keyword evidence="3" id="KW-0597">Phosphoprotein</keyword>
<dbReference type="InterPro" id="IPR020845">
    <property type="entry name" value="AMP-binding_CS"/>
</dbReference>
<dbReference type="PRINTS" id="PR00154">
    <property type="entry name" value="AMPBINDING"/>
</dbReference>
<sequence>MSVEHIIEQCSSLGLGLSTDGQNLNITGEKSNLIPELIAMLKENKTALIAHIQQFAALESERQRYHIAPVDRNGLLPVSSAQRRIWLSQQMSDCAAVYNMPNSVRVEGQFDEHLARQAIQMIIARHEVLRTVVRYEGEHLVQVIRTPGEVDFVIEDFSHLSAEQSAALALEYVQEDAQKPFDLERDLMFRGGFIRQSAQLGTLFFNVHHIAADGWSMALLLDDFKYFYNALFSGTTPQLPAVPLQYADYAHWQHQLLHGSQVEVSKSYWLAQLEALPTVHSIGLDFARPASTGGKSDFSAVQLPAVLSEQLKALAMRQNTSLFVLFHAAVSVLLGRYAGSNDVVVGTPVAGRKQKELEKTFGCFINNLVLRLNIEAELPFSALLAAAKQVNEAALEHQDIPFEYLVEALQPERSNGYHPLFQIALVQNNLDVSAQGDIPLAGDVTLETFDAAELSAKYDIQINLVDTIDGIRVSFSYDTNLFKAETITRMTRQLQTLCAQIADNPALPVGELVLSDTDEVAQIQAWEQPVAYQSKQLPVHRYVEQWAAQNPAKTAVCVAGCSVSYGELNASANQLAAYLKQQGVAHGDYIGVAFERSAELIIAMLAIVKVGAVYVPLDPNYPAARLQYMVEDTALRHILTISALKSQFNGYVPHVLAIDAADVAEVILEQCRDNLNMPVSVQDLAYIIYTSGSTGQPKGVMVTHAGIERLVHAPNYVSLSPADNMLFVSNTAFDAATFEIWGALANGATLYGLEQAILLDAGRFAATVRELEISTAFVTVALFNQIVAIRPDAFAPLKTVMVGGDKLDKYSIDRAVSHGKPEHLYNIYGPTENTTFSTYYEIKAIGASQYPIGQAISGTGCYILDAEQRRCAVGVVGELYLSGAGLARGYLNKPEMTAERFVHVKAVTPERLYRTGDMVKWDEAGNVCYIGRTDNQVKIRGFRIEIGEIEHALMCLPEVKEAAVQVENDAGQKRLVAYVTCHQAHSAEALKQALKPTLPLHMMPAQFVLLDTMPLTANGKIDRARLVCQHDDNTEQLVLPASELDCAVAEIWAAGLQLAPQQIGMHSNFFELGGHSLLAMNVVHKIQQTLASEVPVQCLFEAPVLAEFTELVARYQHTDNLLSVSKAPVSQQGYPLSAAQRRMWFIDQLGAGSTQYNLSYQFEVHGDFDVAAAQRAFAVMLERHPVLRTSYHETDSGEVQVVQPLNGFTLVHHNTTPQQYVDVQAAVERALNAPFDLSTAPLLRAAYIEGAPHCTGTLWLSLHHIATDGWSMNLFFSEFVAAYQSELAHQPLSLPDNVLTYTDYALWQQSYLASEACQKSLAYWQSHLQDAPAQHGIALDFARPQSKQHSGAVVSRVLPKAQAEALSHFMAAHALTPFMLAQAALSLVVAQHGRDAQCVIGTPVAGRHDPQLAGLVGLFVNTVALAARTDFATLGEYLAHIRELNIAAQSHNLVPFDVIVDALHVTRSAAVTPLFQIMLTTDSEADFLLGQALPGDALENVTFTSVPGNAVTTKFDLDIHFALSSEQLTMNWVYDTSLFKAATVERLADQVVQVLEALLHSAAQHDPMSLPLQELNVCSEAQVTELIAGLNPEVTVHKASAASLAECWLDTVANHTDDIALLWQGQQWTFGALAERVTRCARALVRDYGVGRGQIVAVQMDKSDDMLVAILAILRAGAAYLPLDPHAPQARLAYMLADAQVGVLITQPSGMEQFHDTQCATTTVAALAATSYSDDVALGEVCGEDLAYVIYTSGTTGQPKGVMVSHRNALALMTEMQQWPICQGGKNWGWNANYVFDASVQGLLQLIAGTTLTPIPEALKLQPQTFAQYLSTTAITVLDCTPSLVEMWFDEGLDAHLPDLIIGGEAISESLWQRLVAWQHRYGRSALNVYGPTECTVNATAAPITGDCPHLGLPLPYNRVYVLDAYLRPVAQGMSGELYISGEGVAAGYLGKPELTAQCFIDNPLGDTRPGHTRLYKTGDIVRYRAGKLHYLGRADAQVKLNGYRIELAEIEQQLLAMAGVVRAHVMITKGQSGTPVLVAYVQSQRDTLDGQALRVALADALPGYMVPQHLIAVADWPVTRNGKLDIKALPEVKSDEPGAALNTETEHMLAQVWRTVLGLPAQQALYKESGFFAVGGNSLQAIALVRAIKNTFNTQLNALDVFTQQTLAALAAKVDRSGAGHADTRELVCLRKGNTQLPPVVFIHPVGGQLTCYAELVTQLHTEAPVYGLQSTSAQCDSLAALAERYLTVLEHELGQADYHLIGWSMGGVIAHAMQCLAAARVRSLILIDAYVPELQNLESDELLRLGTFAAELGVSLANVTAAEVEPLCSTQRLAFLHQLCVAQGVVSEDFTLADLQAQWQMLSHNQALFAAHRCGPSRGAATLIYAADFGAAEGWETRLGHCEFHPVADTDHYDIIRTDELKKLINQHLN</sequence>
<organism evidence="5 6">
    <name type="scientific">Pseudoalteromonas viridis</name>
    <dbReference type="NCBI Taxonomy" id="339617"/>
    <lineage>
        <taxon>Bacteria</taxon>
        <taxon>Pseudomonadati</taxon>
        <taxon>Pseudomonadota</taxon>
        <taxon>Gammaproteobacteria</taxon>
        <taxon>Alteromonadales</taxon>
        <taxon>Pseudoalteromonadaceae</taxon>
        <taxon>Pseudoalteromonas</taxon>
    </lineage>
</organism>
<dbReference type="Gene3D" id="3.40.50.12780">
    <property type="entry name" value="N-terminal domain of ligase-like"/>
    <property type="match status" value="1"/>
</dbReference>
<dbReference type="Pfam" id="PF00501">
    <property type="entry name" value="AMP-binding"/>
    <property type="match status" value="2"/>
</dbReference>
<dbReference type="PROSITE" id="PS00455">
    <property type="entry name" value="AMP_BINDING"/>
    <property type="match status" value="2"/>
</dbReference>
<keyword evidence="6" id="KW-1185">Reference proteome</keyword>
<dbReference type="SUPFAM" id="SSF52777">
    <property type="entry name" value="CoA-dependent acyltransferases"/>
    <property type="match status" value="4"/>
</dbReference>
<dbReference type="Proteomes" id="UP000665025">
    <property type="component" value="Chromosome 1"/>
</dbReference>
<dbReference type="Pfam" id="PF00550">
    <property type="entry name" value="PP-binding"/>
    <property type="match status" value="2"/>
</dbReference>
<dbReference type="InterPro" id="IPR010071">
    <property type="entry name" value="AA_adenyl_dom"/>
</dbReference>
<dbReference type="PANTHER" id="PTHR45527:SF1">
    <property type="entry name" value="FATTY ACID SYNTHASE"/>
    <property type="match status" value="1"/>
</dbReference>
<dbReference type="NCBIfam" id="NF003417">
    <property type="entry name" value="PRK04813.1"/>
    <property type="match status" value="2"/>
</dbReference>
<dbReference type="CDD" id="cd19531">
    <property type="entry name" value="LCL_NRPS-like"/>
    <property type="match status" value="2"/>
</dbReference>
<keyword evidence="2" id="KW-0596">Phosphopantetheine</keyword>
<dbReference type="InterPro" id="IPR023213">
    <property type="entry name" value="CAT-like_dom_sf"/>
</dbReference>
<dbReference type="Gene3D" id="3.40.50.1820">
    <property type="entry name" value="alpha/beta hydrolase"/>
    <property type="match status" value="1"/>
</dbReference>
<dbReference type="Pfam" id="PF13193">
    <property type="entry name" value="AMP-binding_C"/>
    <property type="match status" value="1"/>
</dbReference>
<dbReference type="EMBL" id="CP072425">
    <property type="protein sequence ID" value="QTL36473.1"/>
    <property type="molecule type" value="Genomic_DNA"/>
</dbReference>
<evidence type="ECO:0000313" key="6">
    <source>
        <dbReference type="Proteomes" id="UP000665025"/>
    </source>
</evidence>
<proteinExistence type="predicted"/>
<reference evidence="5 6" key="1">
    <citation type="submission" date="2021-03" db="EMBL/GenBank/DDBJ databases">
        <title>Complete Genome of Pseudoalteromonas viridis Strain BBR56, a new biocontrol bacterial candidate.</title>
        <authorList>
            <person name="Handayani D.P."/>
            <person name="Isnansetyo A."/>
            <person name="Istiqomah I."/>
            <person name="Jumina J."/>
        </authorList>
    </citation>
    <scope>NUCLEOTIDE SEQUENCE [LARGE SCALE GENOMIC DNA]</scope>
    <source>
        <strain evidence="5 6">BBR56</strain>
    </source>
</reference>
<feature type="domain" description="Carrier" evidence="4">
    <location>
        <begin position="1039"/>
        <end position="1116"/>
    </location>
</feature>
<dbReference type="Gene3D" id="3.30.300.30">
    <property type="match status" value="2"/>
</dbReference>
<dbReference type="CDD" id="cd05930">
    <property type="entry name" value="A_NRPS"/>
    <property type="match status" value="1"/>
</dbReference>
<dbReference type="PROSITE" id="PS50075">
    <property type="entry name" value="CARRIER"/>
    <property type="match status" value="2"/>
</dbReference>